<feature type="region of interest" description="Disordered" evidence="1">
    <location>
        <begin position="38"/>
        <end position="58"/>
    </location>
</feature>
<dbReference type="Proteomes" id="UP000011115">
    <property type="component" value="Unassembled WGS sequence"/>
</dbReference>
<sequence length="147" mass="16416">MATLKSYTDEVKDTIVDALNANLKGVTVLTSAVENEEDEILGENNSNQPCENSVLSGQKNKDDNLCERVASLEQSMMEIVAFIRDEKLRIAQKNKNNKVDEDYTTPKVDKDGVAVDVDEILSLAIVDEDLVAVDEYFTEEVNEQNEE</sequence>
<dbReference type="Gramene" id="PGSC0003DMT400023979">
    <property type="protein sequence ID" value="PGSC0003DMT400023979"/>
    <property type="gene ID" value="PGSC0003DMG400009275"/>
</dbReference>
<name>M1AJ90_SOLTU</name>
<dbReference type="eggNOG" id="ENOG502R85F">
    <property type="taxonomic scope" value="Eukaryota"/>
</dbReference>
<dbReference type="InParanoid" id="M1AJ90"/>
<evidence type="ECO:0000313" key="2">
    <source>
        <dbReference type="EnsemblPlants" id="PGSC0003DMT400023979"/>
    </source>
</evidence>
<proteinExistence type="predicted"/>
<reference evidence="3" key="1">
    <citation type="journal article" date="2011" name="Nature">
        <title>Genome sequence and analysis of the tuber crop potato.</title>
        <authorList>
            <consortium name="The Potato Genome Sequencing Consortium"/>
        </authorList>
    </citation>
    <scope>NUCLEOTIDE SEQUENCE [LARGE SCALE GENOMIC DNA]</scope>
    <source>
        <strain evidence="3">cv. DM1-3 516 R44</strain>
    </source>
</reference>
<dbReference type="EnsemblPlants" id="PGSC0003DMT400023979">
    <property type="protein sequence ID" value="PGSC0003DMT400023979"/>
    <property type="gene ID" value="PGSC0003DMG400009275"/>
</dbReference>
<evidence type="ECO:0000256" key="1">
    <source>
        <dbReference type="SAM" id="MobiDB-lite"/>
    </source>
</evidence>
<dbReference type="PaxDb" id="4113-PGSC0003DMT400023979"/>
<accession>M1AJ90</accession>
<reference evidence="2" key="2">
    <citation type="submission" date="2015-06" db="UniProtKB">
        <authorList>
            <consortium name="EnsemblPlants"/>
        </authorList>
    </citation>
    <scope>IDENTIFICATION</scope>
    <source>
        <strain evidence="2">DM1-3 516 R44</strain>
    </source>
</reference>
<dbReference type="HOGENOM" id="CLU_080577_1_0_1"/>
<protein>
    <submittedName>
        <fullName evidence="2">Uncharacterized protein</fullName>
    </submittedName>
</protein>
<organism evidence="2 3">
    <name type="scientific">Solanum tuberosum</name>
    <name type="common">Potato</name>
    <dbReference type="NCBI Taxonomy" id="4113"/>
    <lineage>
        <taxon>Eukaryota</taxon>
        <taxon>Viridiplantae</taxon>
        <taxon>Streptophyta</taxon>
        <taxon>Embryophyta</taxon>
        <taxon>Tracheophyta</taxon>
        <taxon>Spermatophyta</taxon>
        <taxon>Magnoliopsida</taxon>
        <taxon>eudicotyledons</taxon>
        <taxon>Gunneridae</taxon>
        <taxon>Pentapetalae</taxon>
        <taxon>asterids</taxon>
        <taxon>lamiids</taxon>
        <taxon>Solanales</taxon>
        <taxon>Solanaceae</taxon>
        <taxon>Solanoideae</taxon>
        <taxon>Solaneae</taxon>
        <taxon>Solanum</taxon>
    </lineage>
</organism>
<keyword evidence="3" id="KW-1185">Reference proteome</keyword>
<evidence type="ECO:0000313" key="3">
    <source>
        <dbReference type="Proteomes" id="UP000011115"/>
    </source>
</evidence>
<feature type="compositionally biased region" description="Polar residues" evidence="1">
    <location>
        <begin position="43"/>
        <end position="58"/>
    </location>
</feature>
<dbReference type="AlphaFoldDB" id="M1AJ90"/>